<proteinExistence type="predicted"/>
<evidence type="ECO:0000313" key="2">
    <source>
        <dbReference type="Proteomes" id="UP000297229"/>
    </source>
</evidence>
<gene>
    <name evidence="1" type="ORF">BELL_0336g00020</name>
</gene>
<protein>
    <submittedName>
        <fullName evidence="1">Uncharacterized protein</fullName>
    </submittedName>
</protein>
<accession>A0A4Z1JXS1</accession>
<organism evidence="1 2">
    <name type="scientific">Botrytis elliptica</name>
    <dbReference type="NCBI Taxonomy" id="278938"/>
    <lineage>
        <taxon>Eukaryota</taxon>
        <taxon>Fungi</taxon>
        <taxon>Dikarya</taxon>
        <taxon>Ascomycota</taxon>
        <taxon>Pezizomycotina</taxon>
        <taxon>Leotiomycetes</taxon>
        <taxon>Helotiales</taxon>
        <taxon>Sclerotiniaceae</taxon>
        <taxon>Botrytis</taxon>
    </lineage>
</organism>
<dbReference type="EMBL" id="PQXM01000334">
    <property type="protein sequence ID" value="TGO73727.1"/>
    <property type="molecule type" value="Genomic_DNA"/>
</dbReference>
<dbReference type="AlphaFoldDB" id="A0A4Z1JXS1"/>
<comment type="caution">
    <text evidence="1">The sequence shown here is derived from an EMBL/GenBank/DDBJ whole genome shotgun (WGS) entry which is preliminary data.</text>
</comment>
<dbReference type="Proteomes" id="UP000297229">
    <property type="component" value="Unassembled WGS sequence"/>
</dbReference>
<sequence length="87" mass="10316">MCSSTKNSECTRTIYMWRERFNVPASVRIEGKMNEIERSGQRPRCVRVPMVKVASCGKIWRLPESMMKKKLVAQRQDKMYNMQIEDK</sequence>
<keyword evidence="2" id="KW-1185">Reference proteome</keyword>
<name>A0A4Z1JXS1_9HELO</name>
<reference evidence="1 2" key="1">
    <citation type="submission" date="2017-12" db="EMBL/GenBank/DDBJ databases">
        <title>Comparative genomics of Botrytis spp.</title>
        <authorList>
            <person name="Valero-Jimenez C.A."/>
            <person name="Tapia P."/>
            <person name="Veloso J."/>
            <person name="Silva-Moreno E."/>
            <person name="Staats M."/>
            <person name="Valdes J.H."/>
            <person name="Van Kan J.A.L."/>
        </authorList>
    </citation>
    <scope>NUCLEOTIDE SEQUENCE [LARGE SCALE GENOMIC DNA]</scope>
    <source>
        <strain evidence="1 2">Be9601</strain>
    </source>
</reference>
<evidence type="ECO:0000313" key="1">
    <source>
        <dbReference type="EMBL" id="TGO73727.1"/>
    </source>
</evidence>